<feature type="compositionally biased region" description="Polar residues" evidence="1">
    <location>
        <begin position="50"/>
        <end position="68"/>
    </location>
</feature>
<organism evidence="3 4">
    <name type="scientific">Gordonia oryzae</name>
    <dbReference type="NCBI Taxonomy" id="2487349"/>
    <lineage>
        <taxon>Bacteria</taxon>
        <taxon>Bacillati</taxon>
        <taxon>Actinomycetota</taxon>
        <taxon>Actinomycetes</taxon>
        <taxon>Mycobacteriales</taxon>
        <taxon>Gordoniaceae</taxon>
        <taxon>Gordonia</taxon>
    </lineage>
</organism>
<feature type="domain" description="HTH-like" evidence="2">
    <location>
        <begin position="80"/>
        <end position="131"/>
    </location>
</feature>
<gene>
    <name evidence="3" type="ORF">EF294_01875</name>
</gene>
<evidence type="ECO:0000313" key="3">
    <source>
        <dbReference type="EMBL" id="RPA66334.1"/>
    </source>
</evidence>
<accession>A0A3N4HGH1</accession>
<dbReference type="PANTHER" id="PTHR46889:SF4">
    <property type="entry name" value="TRANSPOSASE INSO FOR INSERTION SEQUENCE ELEMENT IS911B-RELATED"/>
    <property type="match status" value="1"/>
</dbReference>
<name>A0A3N4HGH1_9ACTN</name>
<dbReference type="EMBL" id="RKMH01000001">
    <property type="protein sequence ID" value="RPA66334.1"/>
    <property type="molecule type" value="Genomic_DNA"/>
</dbReference>
<dbReference type="OrthoDB" id="4736800at2"/>
<dbReference type="AlphaFoldDB" id="A0A3N4HGH1"/>
<dbReference type="Pfam" id="PF13276">
    <property type="entry name" value="HTH_21"/>
    <property type="match status" value="1"/>
</dbReference>
<dbReference type="Proteomes" id="UP000267536">
    <property type="component" value="Unassembled WGS sequence"/>
</dbReference>
<evidence type="ECO:0000313" key="4">
    <source>
        <dbReference type="Proteomes" id="UP000267536"/>
    </source>
</evidence>
<evidence type="ECO:0000259" key="2">
    <source>
        <dbReference type="Pfam" id="PF13276"/>
    </source>
</evidence>
<protein>
    <recommendedName>
        <fullName evidence="2">HTH-like domain-containing protein</fullName>
    </recommendedName>
</protein>
<dbReference type="RefSeq" id="WP_123925296.1">
    <property type="nucleotide sequence ID" value="NZ_JBPSDP010000002.1"/>
</dbReference>
<proteinExistence type="predicted"/>
<comment type="caution">
    <text evidence="3">The sequence shown here is derived from an EMBL/GenBank/DDBJ whole genome shotgun (WGS) entry which is preliminary data.</text>
</comment>
<dbReference type="PANTHER" id="PTHR46889">
    <property type="entry name" value="TRANSPOSASE INSF FOR INSERTION SEQUENCE IS3B-RELATED"/>
    <property type="match status" value="1"/>
</dbReference>
<reference evidence="3 4" key="1">
    <citation type="submission" date="2018-11" db="EMBL/GenBank/DDBJ databases">
        <title>Draft genome sequence of Gordonia sp. RS15-1S isolated from rice stems.</title>
        <authorList>
            <person name="Muangham S."/>
        </authorList>
    </citation>
    <scope>NUCLEOTIDE SEQUENCE [LARGE SCALE GENOMIC DNA]</scope>
    <source>
        <strain evidence="3 4">RS15-1S</strain>
    </source>
</reference>
<sequence length="187" mass="20400">MQPRGLCGDEFGRPEILTMTMVSDEQVFDAIYATTRDAGMLTSVPLSAAACSNTRPDSAPTDLSTQKSPALRTIRDPESLAEIRTAPAENLAVYGARKVVAELRRKGLEVARCTVQRLMNAAGLRGIPRSKTRKTTRCEGAETARPADRAQREFAAAAPNALWVADLPVYPHALERTLTRHRCRPLG</sequence>
<evidence type="ECO:0000256" key="1">
    <source>
        <dbReference type="SAM" id="MobiDB-lite"/>
    </source>
</evidence>
<dbReference type="InterPro" id="IPR050900">
    <property type="entry name" value="Transposase_IS3/IS150/IS904"/>
</dbReference>
<feature type="region of interest" description="Disordered" evidence="1">
    <location>
        <begin position="50"/>
        <end position="70"/>
    </location>
</feature>
<dbReference type="InterPro" id="IPR025948">
    <property type="entry name" value="HTH-like_dom"/>
</dbReference>
<keyword evidence="4" id="KW-1185">Reference proteome</keyword>